<dbReference type="Proteomes" id="UP000031668">
    <property type="component" value="Unassembled WGS sequence"/>
</dbReference>
<evidence type="ECO:0000313" key="1">
    <source>
        <dbReference type="EMBL" id="KII62281.1"/>
    </source>
</evidence>
<evidence type="ECO:0000313" key="2">
    <source>
        <dbReference type="Proteomes" id="UP000031668"/>
    </source>
</evidence>
<sequence length="100" mass="11652">MTDMFDDSEDTFDDITICYKIINTDLSYVFAFRNLAFRVFVPPYIMMNVIVDYGSNENGSIYMTETFIYHLKYVKDVKDEICRPFIIEGGESDSTLRVSP</sequence>
<reference evidence="1 2" key="1">
    <citation type="journal article" date="2014" name="Genome Biol. Evol.">
        <title>The genome of the myxosporean Thelohanellus kitauei shows adaptations to nutrient acquisition within its fish host.</title>
        <authorList>
            <person name="Yang Y."/>
            <person name="Xiong J."/>
            <person name="Zhou Z."/>
            <person name="Huo F."/>
            <person name="Miao W."/>
            <person name="Ran C."/>
            <person name="Liu Y."/>
            <person name="Zhang J."/>
            <person name="Feng J."/>
            <person name="Wang M."/>
            <person name="Wang M."/>
            <person name="Wang L."/>
            <person name="Yao B."/>
        </authorList>
    </citation>
    <scope>NUCLEOTIDE SEQUENCE [LARGE SCALE GENOMIC DNA]</scope>
    <source>
        <strain evidence="1">Wuqing</strain>
    </source>
</reference>
<proteinExistence type="predicted"/>
<dbReference type="EMBL" id="JWZT01005022">
    <property type="protein sequence ID" value="KII62281.1"/>
    <property type="molecule type" value="Genomic_DNA"/>
</dbReference>
<gene>
    <name evidence="1" type="ORF">RF11_09599</name>
</gene>
<organism evidence="1 2">
    <name type="scientific">Thelohanellus kitauei</name>
    <name type="common">Myxosporean</name>
    <dbReference type="NCBI Taxonomy" id="669202"/>
    <lineage>
        <taxon>Eukaryota</taxon>
        <taxon>Metazoa</taxon>
        <taxon>Cnidaria</taxon>
        <taxon>Myxozoa</taxon>
        <taxon>Myxosporea</taxon>
        <taxon>Bivalvulida</taxon>
        <taxon>Platysporina</taxon>
        <taxon>Myxobolidae</taxon>
        <taxon>Thelohanellus</taxon>
    </lineage>
</organism>
<accession>A0A0C2MKZ6</accession>
<name>A0A0C2MKZ6_THEKT</name>
<dbReference type="AlphaFoldDB" id="A0A0C2MKZ6"/>
<comment type="caution">
    <text evidence="1">The sequence shown here is derived from an EMBL/GenBank/DDBJ whole genome shotgun (WGS) entry which is preliminary data.</text>
</comment>
<keyword evidence="2" id="KW-1185">Reference proteome</keyword>
<protein>
    <submittedName>
        <fullName evidence="1">Uncharacterized protein</fullName>
    </submittedName>
</protein>